<feature type="transmembrane region" description="Helical" evidence="8">
    <location>
        <begin position="376"/>
        <end position="398"/>
    </location>
</feature>
<keyword evidence="6 8" id="KW-0472">Membrane</keyword>
<evidence type="ECO:0000256" key="8">
    <source>
        <dbReference type="SAM" id="Phobius"/>
    </source>
</evidence>
<sequence>MTEPQGRWGSARRIVTGALGAWIAFAAVHLVLAEINLHDTVHLPFGDVVGVYRFWMDYAAANGVLVGIDTSWVYPVGALLPLGFAYLFGSDAYGVVWLVLVTMLDAVAFHALLRRRPAAAWWWVAFLAALGPVAVARLDSVTAPLAILGLLVLSARPVLAGALLGLGAWIKVWPAALLAAAVLTLRRRAAVFTGGALVTVAILGGALLLGAGAHVFTFISAQETRGLQVEAPVTSWWLWEAVLGLGGTRIYYDRDILTWQVLGNGTSAAAAAMTPLLVAAVAALLLLALRGMSRRVDPLALLPPLGLALVLAMIVFNKVGSPQYVAWLAAPVVLGLCLRQRAVHVPAALALGIALLTQVVYPWSYAKVIGADPGGAAVLTVRNLAFVVVLVLSVRILWLLPGRPDLDEDEESLFDEEPHDLMKEA</sequence>
<dbReference type="RefSeq" id="WP_286277753.1">
    <property type="nucleotide sequence ID" value="NZ_AP027731.1"/>
</dbReference>
<proteinExistence type="inferred from homology"/>
<name>A0ABM8G7Z8_9MICO</name>
<evidence type="ECO:0000256" key="7">
    <source>
        <dbReference type="ARBA" id="ARBA00024033"/>
    </source>
</evidence>
<reference evidence="10" key="1">
    <citation type="journal article" date="2019" name="Int. J. Syst. Evol. Microbiol.">
        <title>The Global Catalogue of Microorganisms (GCM) 10K type strain sequencing project: providing services to taxonomists for standard genome sequencing and annotation.</title>
        <authorList>
            <consortium name="The Broad Institute Genomics Platform"/>
            <consortium name="The Broad Institute Genome Sequencing Center for Infectious Disease"/>
            <person name="Wu L."/>
            <person name="Ma J."/>
        </authorList>
    </citation>
    <scope>NUCLEOTIDE SEQUENCE [LARGE SCALE GENOMIC DNA]</scope>
    <source>
        <strain evidence="10">NBRC 108725</strain>
    </source>
</reference>
<evidence type="ECO:0000256" key="4">
    <source>
        <dbReference type="ARBA" id="ARBA00022692"/>
    </source>
</evidence>
<evidence type="ECO:0000313" key="10">
    <source>
        <dbReference type="Proteomes" id="UP001321498"/>
    </source>
</evidence>
<keyword evidence="3" id="KW-0808">Transferase</keyword>
<evidence type="ECO:0008006" key="11">
    <source>
        <dbReference type="Google" id="ProtNLM"/>
    </source>
</evidence>
<evidence type="ECO:0000256" key="6">
    <source>
        <dbReference type="ARBA" id="ARBA00023136"/>
    </source>
</evidence>
<feature type="transmembrane region" description="Helical" evidence="8">
    <location>
        <begin position="268"/>
        <end position="287"/>
    </location>
</feature>
<evidence type="ECO:0000256" key="1">
    <source>
        <dbReference type="ARBA" id="ARBA00004651"/>
    </source>
</evidence>
<feature type="transmembrane region" description="Helical" evidence="8">
    <location>
        <begin position="158"/>
        <end position="183"/>
    </location>
</feature>
<evidence type="ECO:0000313" key="9">
    <source>
        <dbReference type="EMBL" id="BDZ44289.1"/>
    </source>
</evidence>
<accession>A0ABM8G7Z8</accession>
<feature type="transmembrane region" description="Helical" evidence="8">
    <location>
        <begin position="195"/>
        <end position="219"/>
    </location>
</feature>
<feature type="transmembrane region" description="Helical" evidence="8">
    <location>
        <begin position="345"/>
        <end position="364"/>
    </location>
</feature>
<evidence type="ECO:0000256" key="5">
    <source>
        <dbReference type="ARBA" id="ARBA00022989"/>
    </source>
</evidence>
<evidence type="ECO:0000256" key="3">
    <source>
        <dbReference type="ARBA" id="ARBA00022679"/>
    </source>
</evidence>
<dbReference type="Pfam" id="PF09594">
    <property type="entry name" value="GT87"/>
    <property type="match status" value="1"/>
</dbReference>
<comment type="subcellular location">
    <subcellularLocation>
        <location evidence="1">Cell membrane</location>
        <topology evidence="1">Multi-pass membrane protein</topology>
    </subcellularLocation>
</comment>
<dbReference type="EMBL" id="AP027731">
    <property type="protein sequence ID" value="BDZ44289.1"/>
    <property type="molecule type" value="Genomic_DNA"/>
</dbReference>
<dbReference type="InterPro" id="IPR018584">
    <property type="entry name" value="GT87"/>
</dbReference>
<feature type="transmembrane region" description="Helical" evidence="8">
    <location>
        <begin position="92"/>
        <end position="113"/>
    </location>
</feature>
<protein>
    <recommendedName>
        <fullName evidence="11">DUF2029 domain-containing protein</fullName>
    </recommendedName>
</protein>
<feature type="transmembrane region" description="Helical" evidence="8">
    <location>
        <begin position="299"/>
        <end position="316"/>
    </location>
</feature>
<comment type="similarity">
    <text evidence="7">Belongs to the glycosyltransferase 87 family.</text>
</comment>
<keyword evidence="5 8" id="KW-1133">Transmembrane helix</keyword>
<keyword evidence="4 8" id="KW-0812">Transmembrane</keyword>
<evidence type="ECO:0000256" key="2">
    <source>
        <dbReference type="ARBA" id="ARBA00022475"/>
    </source>
</evidence>
<feature type="transmembrane region" description="Helical" evidence="8">
    <location>
        <begin position="120"/>
        <end position="138"/>
    </location>
</feature>
<dbReference type="Proteomes" id="UP001321498">
    <property type="component" value="Chromosome"/>
</dbReference>
<keyword evidence="10" id="KW-1185">Reference proteome</keyword>
<keyword evidence="2" id="KW-1003">Cell membrane</keyword>
<gene>
    <name evidence="9" type="ORF">GCM10025866_01980</name>
</gene>
<organism evidence="9 10">
    <name type="scientific">Naasia aerilata</name>
    <dbReference type="NCBI Taxonomy" id="1162966"/>
    <lineage>
        <taxon>Bacteria</taxon>
        <taxon>Bacillati</taxon>
        <taxon>Actinomycetota</taxon>
        <taxon>Actinomycetes</taxon>
        <taxon>Micrococcales</taxon>
        <taxon>Microbacteriaceae</taxon>
        <taxon>Naasia</taxon>
    </lineage>
</organism>